<keyword evidence="9" id="KW-1185">Reference proteome</keyword>
<gene>
    <name evidence="7" type="primary">aroK</name>
    <name evidence="8" type="ORF">LKD42_00665</name>
</gene>
<feature type="binding site" evidence="7">
    <location>
        <position position="149"/>
    </location>
    <ligand>
        <name>substrate</name>
    </ligand>
</feature>
<keyword evidence="1 7" id="KW-0028">Amino-acid biosynthesis</keyword>
<keyword evidence="3 7" id="KW-0547">Nucleotide-binding</keyword>
<evidence type="ECO:0000256" key="6">
    <source>
        <dbReference type="ARBA" id="ARBA00023141"/>
    </source>
</evidence>
<feature type="binding site" evidence="7">
    <location>
        <position position="70"/>
    </location>
    <ligand>
        <name>substrate</name>
    </ligand>
</feature>
<comment type="cofactor">
    <cofactor evidence="7">
        <name>Mg(2+)</name>
        <dbReference type="ChEBI" id="CHEBI:18420"/>
    </cofactor>
    <text evidence="7">Binds 1 Mg(2+) ion per subunit.</text>
</comment>
<comment type="catalytic activity">
    <reaction evidence="7">
        <text>shikimate + ATP = 3-phosphoshikimate + ADP + H(+)</text>
        <dbReference type="Rhea" id="RHEA:13121"/>
        <dbReference type="ChEBI" id="CHEBI:15378"/>
        <dbReference type="ChEBI" id="CHEBI:30616"/>
        <dbReference type="ChEBI" id="CHEBI:36208"/>
        <dbReference type="ChEBI" id="CHEBI:145989"/>
        <dbReference type="ChEBI" id="CHEBI:456216"/>
        <dbReference type="EC" id="2.7.1.71"/>
    </reaction>
</comment>
<keyword evidence="6 7" id="KW-0057">Aromatic amino acid biosynthesis</keyword>
<evidence type="ECO:0000256" key="7">
    <source>
        <dbReference type="HAMAP-Rule" id="MF_00109"/>
    </source>
</evidence>
<evidence type="ECO:0000256" key="3">
    <source>
        <dbReference type="ARBA" id="ARBA00022741"/>
    </source>
</evidence>
<dbReference type="EMBL" id="JAJEQE010000001">
    <property type="protein sequence ID" value="MCC2147772.1"/>
    <property type="molecule type" value="Genomic_DNA"/>
</dbReference>
<keyword evidence="7" id="KW-0479">Metal-binding</keyword>
<protein>
    <recommendedName>
        <fullName evidence="7">Shikimate kinase</fullName>
        <shortName evidence="7">SK</shortName>
        <ecNumber evidence="7">2.7.1.71</ecNumber>
    </recommendedName>
</protein>
<dbReference type="InterPro" id="IPR031322">
    <property type="entry name" value="Shikimate/glucono_kinase"/>
</dbReference>
<dbReference type="Proteomes" id="UP001299235">
    <property type="component" value="Unassembled WGS sequence"/>
</dbReference>
<feature type="binding site" evidence="7">
    <location>
        <position position="28"/>
    </location>
    <ligand>
        <name>Mg(2+)</name>
        <dbReference type="ChEBI" id="CHEBI:18420"/>
    </ligand>
</feature>
<keyword evidence="5 7" id="KW-0067">ATP-binding</keyword>
<comment type="subcellular location">
    <subcellularLocation>
        <location evidence="7">Cytoplasm</location>
    </subcellularLocation>
</comment>
<dbReference type="PRINTS" id="PR01100">
    <property type="entry name" value="SHIKIMTKNASE"/>
</dbReference>
<sequence length="186" mass="20425">MTTANTKTQAESFTGNLFLIGFMGSGKSTIAAELSRMLHRPVLEMDEEIEKREGMSIPAIFSEHGEAYFRQLETDLLKETSALGGFLVSCGGGAAMREENVREMKKSGIIVLLTALPETILERVADDENRPLLKGRKNTADIEALIEKRRPAYEAAANYQVATDQKTSAEIAEEILGILEKEGMIS</sequence>
<proteinExistence type="inferred from homology"/>
<feature type="binding site" evidence="7">
    <location>
        <position position="130"/>
    </location>
    <ligand>
        <name>ATP</name>
        <dbReference type="ChEBI" id="CHEBI:30616"/>
    </ligand>
</feature>
<keyword evidence="2 7" id="KW-0808">Transferase</keyword>
<comment type="function">
    <text evidence="7">Catalyzes the specific phosphorylation of the 3-hydroxyl group of shikimic acid using ATP as a cosubstrate.</text>
</comment>
<feature type="binding site" evidence="7">
    <location>
        <position position="46"/>
    </location>
    <ligand>
        <name>substrate</name>
    </ligand>
</feature>
<evidence type="ECO:0000256" key="2">
    <source>
        <dbReference type="ARBA" id="ARBA00022679"/>
    </source>
</evidence>
<dbReference type="CDD" id="cd00464">
    <property type="entry name" value="SK"/>
    <property type="match status" value="1"/>
</dbReference>
<evidence type="ECO:0000256" key="1">
    <source>
        <dbReference type="ARBA" id="ARBA00022605"/>
    </source>
</evidence>
<comment type="similarity">
    <text evidence="7">Belongs to the shikimate kinase family.</text>
</comment>
<dbReference type="GO" id="GO:0016301">
    <property type="term" value="F:kinase activity"/>
    <property type="evidence" value="ECO:0007669"/>
    <property type="project" value="UniProtKB-KW"/>
</dbReference>
<accession>A0ABS8ERT4</accession>
<name>A0ABS8ERT4_9FIRM</name>
<evidence type="ECO:0000256" key="4">
    <source>
        <dbReference type="ARBA" id="ARBA00022777"/>
    </source>
</evidence>
<organism evidence="8 9">
    <name type="scientific">Hominisplanchenecus faecis</name>
    <dbReference type="NCBI Taxonomy" id="2885351"/>
    <lineage>
        <taxon>Bacteria</taxon>
        <taxon>Bacillati</taxon>
        <taxon>Bacillota</taxon>
        <taxon>Clostridia</taxon>
        <taxon>Lachnospirales</taxon>
        <taxon>Lachnospiraceae</taxon>
        <taxon>Hominisplanchenecus</taxon>
    </lineage>
</organism>
<comment type="caution">
    <text evidence="8">The sequence shown here is derived from an EMBL/GenBank/DDBJ whole genome shotgun (WGS) entry which is preliminary data.</text>
</comment>
<dbReference type="PANTHER" id="PTHR21087:SF16">
    <property type="entry name" value="SHIKIMATE KINASE 1, CHLOROPLASTIC"/>
    <property type="match status" value="1"/>
</dbReference>
<keyword evidence="7" id="KW-0963">Cytoplasm</keyword>
<keyword evidence="7" id="KW-0460">Magnesium</keyword>
<reference evidence="8 9" key="1">
    <citation type="submission" date="2021-10" db="EMBL/GenBank/DDBJ databases">
        <title>Anaerobic single-cell dispensing facilitates the cultivation of human gut bacteria.</title>
        <authorList>
            <person name="Afrizal A."/>
        </authorList>
    </citation>
    <scope>NUCLEOTIDE SEQUENCE [LARGE SCALE GENOMIC DNA]</scope>
    <source>
        <strain evidence="8 9">CLA-AA-H246</strain>
    </source>
</reference>
<comment type="pathway">
    <text evidence="7">Metabolic intermediate biosynthesis; chorismate biosynthesis; chorismate from D-erythrose 4-phosphate and phosphoenolpyruvate: step 5/7.</text>
</comment>
<dbReference type="EC" id="2.7.1.71" evidence="7"/>
<keyword evidence="4 7" id="KW-0418">Kinase</keyword>
<dbReference type="Gene3D" id="3.40.50.300">
    <property type="entry name" value="P-loop containing nucleotide triphosphate hydrolases"/>
    <property type="match status" value="1"/>
</dbReference>
<feature type="binding site" evidence="7">
    <location>
        <position position="92"/>
    </location>
    <ligand>
        <name>substrate</name>
    </ligand>
</feature>
<dbReference type="InterPro" id="IPR000623">
    <property type="entry name" value="Shikimate_kinase/TSH1"/>
</dbReference>
<comment type="caution">
    <text evidence="7">Lacks conserved residue(s) required for the propagation of feature annotation.</text>
</comment>
<dbReference type="PANTHER" id="PTHR21087">
    <property type="entry name" value="SHIKIMATE KINASE"/>
    <property type="match status" value="1"/>
</dbReference>
<dbReference type="RefSeq" id="WP_248834507.1">
    <property type="nucleotide sequence ID" value="NZ_JAJEQE010000001.1"/>
</dbReference>
<dbReference type="Pfam" id="PF01202">
    <property type="entry name" value="SKI"/>
    <property type="match status" value="1"/>
</dbReference>
<dbReference type="SUPFAM" id="SSF52540">
    <property type="entry name" value="P-loop containing nucleoside triphosphate hydrolases"/>
    <property type="match status" value="1"/>
</dbReference>
<dbReference type="InterPro" id="IPR027417">
    <property type="entry name" value="P-loop_NTPase"/>
</dbReference>
<dbReference type="HAMAP" id="MF_00109">
    <property type="entry name" value="Shikimate_kinase"/>
    <property type="match status" value="1"/>
</dbReference>
<feature type="binding site" evidence="7">
    <location>
        <begin position="24"/>
        <end position="29"/>
    </location>
    <ligand>
        <name>ATP</name>
        <dbReference type="ChEBI" id="CHEBI:30616"/>
    </ligand>
</feature>
<comment type="subunit">
    <text evidence="7">Monomer.</text>
</comment>
<evidence type="ECO:0000313" key="8">
    <source>
        <dbReference type="EMBL" id="MCC2147772.1"/>
    </source>
</evidence>
<evidence type="ECO:0000313" key="9">
    <source>
        <dbReference type="Proteomes" id="UP001299235"/>
    </source>
</evidence>
<evidence type="ECO:0000256" key="5">
    <source>
        <dbReference type="ARBA" id="ARBA00022840"/>
    </source>
</evidence>